<dbReference type="PANTHER" id="PTHR38593:SF1">
    <property type="entry name" value="BLR2558 PROTEIN"/>
    <property type="match status" value="1"/>
</dbReference>
<dbReference type="Proteomes" id="UP000680038">
    <property type="component" value="Unassembled WGS sequence"/>
</dbReference>
<feature type="domain" description="DUF4142" evidence="3">
    <location>
        <begin position="47"/>
        <end position="181"/>
    </location>
</feature>
<keyword evidence="5" id="KW-1185">Reference proteome</keyword>
<evidence type="ECO:0000313" key="5">
    <source>
        <dbReference type="Proteomes" id="UP000680038"/>
    </source>
</evidence>
<dbReference type="EMBL" id="CAJRAF010000004">
    <property type="protein sequence ID" value="CAG5018971.1"/>
    <property type="molecule type" value="Genomic_DNA"/>
</dbReference>
<accession>A0A916NP64</accession>
<dbReference type="RefSeq" id="WP_215242397.1">
    <property type="nucleotide sequence ID" value="NZ_CAJRAF010000004.1"/>
</dbReference>
<comment type="caution">
    <text evidence="4">The sequence shown here is derived from an EMBL/GenBank/DDBJ whole genome shotgun (WGS) entry which is preliminary data.</text>
</comment>
<protein>
    <recommendedName>
        <fullName evidence="3">DUF4142 domain-containing protein</fullName>
    </recommendedName>
</protein>
<evidence type="ECO:0000256" key="1">
    <source>
        <dbReference type="SAM" id="MobiDB-lite"/>
    </source>
</evidence>
<evidence type="ECO:0000259" key="3">
    <source>
        <dbReference type="Pfam" id="PF13628"/>
    </source>
</evidence>
<sequence length="187" mass="20694">MKKITLSSFILASALLFSACNNSQKEDSKELAEEQNEQKFDDTNLEDDTEFAVAAAEGSMLEVKLGELAQTNGAAQSVKDFGKTMVADHSKANEELSALAKQKNITLPMSLSDEKQKDFDKLAEKKGKDFDKDYAAFMVDDHEKDVREFEKTAKDAKDPDIKAWAGGKVSTLQHHLEMAKTVKDGLK</sequence>
<feature type="chain" id="PRO_5036881064" description="DUF4142 domain-containing protein" evidence="2">
    <location>
        <begin position="20"/>
        <end position="187"/>
    </location>
</feature>
<dbReference type="AlphaFoldDB" id="A0A916NP64"/>
<dbReference type="Gene3D" id="1.20.1260.10">
    <property type="match status" value="1"/>
</dbReference>
<dbReference type="PANTHER" id="PTHR38593">
    <property type="entry name" value="BLR2558 PROTEIN"/>
    <property type="match status" value="1"/>
</dbReference>
<feature type="compositionally biased region" description="Basic and acidic residues" evidence="1">
    <location>
        <begin position="27"/>
        <end position="42"/>
    </location>
</feature>
<evidence type="ECO:0000256" key="2">
    <source>
        <dbReference type="SAM" id="SignalP"/>
    </source>
</evidence>
<dbReference type="InterPro" id="IPR025419">
    <property type="entry name" value="DUF4142"/>
</dbReference>
<reference evidence="4" key="1">
    <citation type="submission" date="2021-04" db="EMBL/GenBank/DDBJ databases">
        <authorList>
            <person name="Rodrigo-Torres L."/>
            <person name="Arahal R. D."/>
            <person name="Lucena T."/>
        </authorList>
    </citation>
    <scope>NUCLEOTIDE SEQUENCE</scope>
    <source>
        <strain evidence="4">CECT 9275</strain>
    </source>
</reference>
<dbReference type="InterPro" id="IPR012347">
    <property type="entry name" value="Ferritin-like"/>
</dbReference>
<name>A0A916NP64_9BACT</name>
<gene>
    <name evidence="4" type="ORF">DYBT9275_06113</name>
</gene>
<dbReference type="Pfam" id="PF13628">
    <property type="entry name" value="DUF4142"/>
    <property type="match status" value="1"/>
</dbReference>
<dbReference type="PROSITE" id="PS51257">
    <property type="entry name" value="PROKAR_LIPOPROTEIN"/>
    <property type="match status" value="1"/>
</dbReference>
<evidence type="ECO:0000313" key="4">
    <source>
        <dbReference type="EMBL" id="CAG5018971.1"/>
    </source>
</evidence>
<feature type="signal peptide" evidence="2">
    <location>
        <begin position="1"/>
        <end position="19"/>
    </location>
</feature>
<keyword evidence="2" id="KW-0732">Signal</keyword>
<feature type="region of interest" description="Disordered" evidence="1">
    <location>
        <begin position="27"/>
        <end position="46"/>
    </location>
</feature>
<organism evidence="4 5">
    <name type="scientific">Dyadobacter helix</name>
    <dbReference type="NCBI Taxonomy" id="2822344"/>
    <lineage>
        <taxon>Bacteria</taxon>
        <taxon>Pseudomonadati</taxon>
        <taxon>Bacteroidota</taxon>
        <taxon>Cytophagia</taxon>
        <taxon>Cytophagales</taxon>
        <taxon>Spirosomataceae</taxon>
        <taxon>Dyadobacter</taxon>
    </lineage>
</organism>
<proteinExistence type="predicted"/>